<dbReference type="SUPFAM" id="SSF52374">
    <property type="entry name" value="Nucleotidylyl transferase"/>
    <property type="match status" value="1"/>
</dbReference>
<dbReference type="AlphaFoldDB" id="N6UWB8"/>
<dbReference type="InterPro" id="IPR008513">
    <property type="entry name" value="tRNA(Met)_cyd_acetate_ligase"/>
</dbReference>
<dbReference type="Pfam" id="PF16581">
    <property type="entry name" value="HIGH_NTase1_ass"/>
    <property type="match status" value="1"/>
</dbReference>
<gene>
    <name evidence="2" type="ORF">J422_01323</name>
</gene>
<accession>N6UWB8</accession>
<name>N6UWB8_9EURY</name>
<organism evidence="2 3">
    <name type="scientific">Methanocaldococcus villosus KIN24-T80</name>
    <dbReference type="NCBI Taxonomy" id="1069083"/>
    <lineage>
        <taxon>Archaea</taxon>
        <taxon>Methanobacteriati</taxon>
        <taxon>Methanobacteriota</taxon>
        <taxon>Methanomada group</taxon>
        <taxon>Methanococci</taxon>
        <taxon>Methanococcales</taxon>
        <taxon>Methanocaldococcaceae</taxon>
        <taxon>Methanocaldococcus</taxon>
    </lineage>
</organism>
<keyword evidence="2" id="KW-0808">Transferase</keyword>
<dbReference type="PANTHER" id="PTHR37825:SF1">
    <property type="entry name" value="TRNA(MET) CYTIDINE ACETATE LIGASE"/>
    <property type="match status" value="1"/>
</dbReference>
<comment type="caution">
    <text evidence="2">The sequence shown here is derived from an EMBL/GenBank/DDBJ whole genome shotgun (WGS) entry which is preliminary data.</text>
</comment>
<keyword evidence="3" id="KW-1185">Reference proteome</keyword>
<dbReference type="Pfam" id="PF05636">
    <property type="entry name" value="HIGH_NTase1"/>
    <property type="match status" value="1"/>
</dbReference>
<dbReference type="InterPro" id="IPR014729">
    <property type="entry name" value="Rossmann-like_a/b/a_fold"/>
</dbReference>
<protein>
    <submittedName>
        <fullName evidence="2">Cytidyltransferase</fullName>
    </submittedName>
</protein>
<evidence type="ECO:0000259" key="1">
    <source>
        <dbReference type="Pfam" id="PF16581"/>
    </source>
</evidence>
<dbReference type="RefSeq" id="WP_004589928.1">
    <property type="nucleotide sequence ID" value="NZ_APMM01000009.1"/>
</dbReference>
<feature type="domain" description="Putative cytidyltransferase-related C-terminal region" evidence="1">
    <location>
        <begin position="144"/>
        <end position="346"/>
    </location>
</feature>
<dbReference type="EMBL" id="APMM01000009">
    <property type="protein sequence ID" value="ENN96599.1"/>
    <property type="molecule type" value="Genomic_DNA"/>
</dbReference>
<evidence type="ECO:0000313" key="3">
    <source>
        <dbReference type="Proteomes" id="UP000053695"/>
    </source>
</evidence>
<dbReference type="GO" id="GO:0016740">
    <property type="term" value="F:transferase activity"/>
    <property type="evidence" value="ECO:0007669"/>
    <property type="project" value="UniProtKB-KW"/>
</dbReference>
<sequence>MYLHLQNFLNDRLKVIDDAEYKNKESFKRVKEIIEEIKDVEGKDKVVCDFTEYNPLHKGHKYALEEGKKYGIFVSVLPGPLERSGRGVPYLFDRYIRARMAIEAGADLVVEGPAMGILGSGQYMRCLIKMFYCLGADYIVRGYIPEPTIEKVIEKINKGYHIRVKPYKIICIESGEVLGEKLEIDNYVIASMSQTIYKLNEEEKLNFNPKFIFVRRLEGISGTKIREAVLKGRFDSVKDMLPESTLKILEDLKSVGLERFILRRFDDLILRTANYDELIKYLPERLAKHIENNRPYHSVNEIKAILPNGFSKHVKERVISILEARISKEIRKKYVSNYPAEIRILGISKRIS</sequence>
<dbReference type="PANTHER" id="PTHR37825">
    <property type="entry name" value="TRNA(MET) CYTIDINE ACETATE LIGASE"/>
    <property type="match status" value="1"/>
</dbReference>
<reference evidence="2 3" key="1">
    <citation type="journal article" date="2013" name="Genome Announc.">
        <title>Draft Genome Sequence of a Highly Flagellated, Fast-Swimming Archaeon, Methanocaldococcus villosus Strain KIN24-T80 (DSM 22612).</title>
        <authorList>
            <person name="Thennarasu S."/>
            <person name="Polireddy D."/>
            <person name="Antony A."/>
            <person name="Yada M.R."/>
            <person name="Algarawi S."/>
            <person name="Sivakumar N."/>
        </authorList>
    </citation>
    <scope>NUCLEOTIDE SEQUENCE [LARGE SCALE GENOMIC DNA]</scope>
    <source>
        <strain evidence="2 3">KIN24-T80</strain>
    </source>
</reference>
<evidence type="ECO:0000313" key="2">
    <source>
        <dbReference type="EMBL" id="ENN96599.1"/>
    </source>
</evidence>
<dbReference type="PATRIC" id="fig|1069083.5.peg.259"/>
<dbReference type="STRING" id="1069083.GCA_000371805_00024"/>
<dbReference type="Proteomes" id="UP000053695">
    <property type="component" value="Unassembled WGS sequence"/>
</dbReference>
<dbReference type="OrthoDB" id="68916at2157"/>
<dbReference type="Gene3D" id="1.20.58.620">
    <property type="match status" value="1"/>
</dbReference>
<proteinExistence type="predicted"/>
<dbReference type="Gene3D" id="3.40.50.620">
    <property type="entry name" value="HUPs"/>
    <property type="match status" value="1"/>
</dbReference>
<dbReference type="InterPro" id="IPR032266">
    <property type="entry name" value="HIGH_NTase1_ass"/>
</dbReference>